<dbReference type="GeneID" id="24920873"/>
<dbReference type="GO" id="GO:0005874">
    <property type="term" value="C:microtubule"/>
    <property type="evidence" value="ECO:0007669"/>
    <property type="project" value="TreeGrafter"/>
</dbReference>
<gene>
    <name evidence="3" type="ORF">GSBLH_T00003811001</name>
</gene>
<dbReference type="InParanoid" id="D8M7H9"/>
<dbReference type="AlphaFoldDB" id="D8M7H9"/>
<feature type="compositionally biased region" description="Low complexity" evidence="2">
    <location>
        <begin position="10"/>
        <end position="35"/>
    </location>
</feature>
<evidence type="ECO:0000256" key="1">
    <source>
        <dbReference type="SAM" id="Coils"/>
    </source>
</evidence>
<evidence type="ECO:0008006" key="5">
    <source>
        <dbReference type="Google" id="ProtNLM"/>
    </source>
</evidence>
<evidence type="ECO:0000313" key="4">
    <source>
        <dbReference type="Proteomes" id="UP000008312"/>
    </source>
</evidence>
<feature type="coiled-coil region" evidence="1">
    <location>
        <begin position="246"/>
        <end position="316"/>
    </location>
</feature>
<organism evidence="3">
    <name type="scientific">Blastocystis hominis</name>
    <dbReference type="NCBI Taxonomy" id="12968"/>
    <lineage>
        <taxon>Eukaryota</taxon>
        <taxon>Sar</taxon>
        <taxon>Stramenopiles</taxon>
        <taxon>Bigyra</taxon>
        <taxon>Opalozoa</taxon>
        <taxon>Opalinata</taxon>
        <taxon>Blastocystidae</taxon>
        <taxon>Blastocystis</taxon>
    </lineage>
</organism>
<keyword evidence="1" id="KW-0175">Coiled coil</keyword>
<dbReference type="GO" id="GO:0005815">
    <property type="term" value="C:microtubule organizing center"/>
    <property type="evidence" value="ECO:0007669"/>
    <property type="project" value="TreeGrafter"/>
</dbReference>
<dbReference type="Proteomes" id="UP000008312">
    <property type="component" value="Unassembled WGS sequence"/>
</dbReference>
<dbReference type="EMBL" id="FN668672">
    <property type="protein sequence ID" value="CBK24018.2"/>
    <property type="molecule type" value="Genomic_DNA"/>
</dbReference>
<dbReference type="OrthoDB" id="201378at2759"/>
<protein>
    <recommendedName>
        <fullName evidence="5">UVR domain-containing protein</fullName>
    </recommendedName>
</protein>
<feature type="compositionally biased region" description="Low complexity" evidence="2">
    <location>
        <begin position="617"/>
        <end position="648"/>
    </location>
</feature>
<feature type="compositionally biased region" description="Low complexity" evidence="2">
    <location>
        <begin position="76"/>
        <end position="90"/>
    </location>
</feature>
<reference evidence="3" key="1">
    <citation type="submission" date="2010-02" db="EMBL/GenBank/DDBJ databases">
        <title>Sequencing and annotation of the Blastocystis hominis genome.</title>
        <authorList>
            <person name="Wincker P."/>
        </authorList>
    </citation>
    <scope>NUCLEOTIDE SEQUENCE</scope>
    <source>
        <strain evidence="3">Singapore isolate B</strain>
    </source>
</reference>
<name>D8M7H9_BLAHO</name>
<sequence length="742" mass="80166">MWRRKNKKQAAAAAAAAPAAAPAPAPAAAAPAPAAKDAGDMFSGMSSAPAQGGDMFGGMESAPSQGGDMFSGMSNPQQPSAPAAAAPVPAEPPVAQDPLMGSRQKLMQISNQLRSEVVRLNEGERKMREYITSVENVISGLNDQLVEAEAAESTALAEEDYAKAEEISTRSAALKKELEAKHAEIQTCLQRNGQATQMRVTKIQNELVTIDAMIKGFDAAYTSVNGMFEEMVKKLDEQSAAHDARLAQMMNVINEKEEALAKSREAIAAEKEVIEEKIREDCVDLYKEKEEAGMLKLTLDEEIASLKQQLHQKNQELLACTKHIAETDQKIQQVRVKYLPQFQPIEEKNKALSGDVKAIETLKTQYNTAAGRVEMVKKSFDEDKKAKKEIVDTRKDELDVITCLADALKSYDRLIVETFQPLTAKQNAMYAMRKALEENSIHSKGITNRMQVLESTISTNEAIINETSTKLPELEQQKTEAVAAKNYKMAGQVTSQIKQLQTKKESASMALASAQEELSGIKSGSAEELAALEAKKAEYEESRRAYLQSYYDLLRSNAITLRRASRTIESVTRGDDTFRFACQALAGSLFDITNNDLTAVADQLGLPHLGDQDDEPVSSPVAAQAAPDTPAAPAAPAASPAASASSAAEGKEGELTAERAQELAALAEAQMESKNNELDVAMGEEKYELCDTLSAESEALETYAAELKKFASGAVTEVPVAPPCFDPNFASKSAGEDMFAGM</sequence>
<dbReference type="RefSeq" id="XP_012898066.1">
    <property type="nucleotide sequence ID" value="XM_013042612.1"/>
</dbReference>
<feature type="coiled-coil region" evidence="1">
    <location>
        <begin position="497"/>
        <end position="549"/>
    </location>
</feature>
<keyword evidence="4" id="KW-1185">Reference proteome</keyword>
<feature type="coiled-coil region" evidence="1">
    <location>
        <begin position="657"/>
        <end position="684"/>
    </location>
</feature>
<feature type="region of interest" description="Disordered" evidence="2">
    <location>
        <begin position="1"/>
        <end position="90"/>
    </location>
</feature>
<evidence type="ECO:0000256" key="2">
    <source>
        <dbReference type="SAM" id="MobiDB-lite"/>
    </source>
</evidence>
<proteinExistence type="predicted"/>
<dbReference type="InterPro" id="IPR026081">
    <property type="entry name" value="DISC1"/>
</dbReference>
<accession>D8M7H9</accession>
<dbReference type="PANTHER" id="PTHR14332">
    <property type="entry name" value="DISRUPTED IN SCHIZOPHRENIA 1 PROTEIN"/>
    <property type="match status" value="1"/>
</dbReference>
<dbReference type="PANTHER" id="PTHR14332:SF3">
    <property type="entry name" value="DISRUPTED IN SCHIZOPHRENIA 1 PROTEIN"/>
    <property type="match status" value="1"/>
</dbReference>
<feature type="region of interest" description="Disordered" evidence="2">
    <location>
        <begin position="606"/>
        <end position="656"/>
    </location>
</feature>
<dbReference type="GO" id="GO:0045111">
    <property type="term" value="C:intermediate filament cytoskeleton"/>
    <property type="evidence" value="ECO:0007669"/>
    <property type="project" value="TreeGrafter"/>
</dbReference>
<evidence type="ECO:0000313" key="3">
    <source>
        <dbReference type="EMBL" id="CBK24018.2"/>
    </source>
</evidence>